<evidence type="ECO:0000313" key="1">
    <source>
        <dbReference type="EMBL" id="SUO92434.1"/>
    </source>
</evidence>
<dbReference type="EMBL" id="UHIA01000003">
    <property type="protein sequence ID" value="SUO92434.1"/>
    <property type="molecule type" value="Genomic_DNA"/>
</dbReference>
<dbReference type="AlphaFoldDB" id="A0A380MJ83"/>
<dbReference type="Proteomes" id="UP000254575">
    <property type="component" value="Unassembled WGS sequence"/>
</dbReference>
<name>A0A380MJ83_9GAMM</name>
<organism evidence="1 2">
    <name type="scientific">Suttonella indologenes</name>
    <dbReference type="NCBI Taxonomy" id="13276"/>
    <lineage>
        <taxon>Bacteria</taxon>
        <taxon>Pseudomonadati</taxon>
        <taxon>Pseudomonadota</taxon>
        <taxon>Gammaproteobacteria</taxon>
        <taxon>Cardiobacteriales</taxon>
        <taxon>Cardiobacteriaceae</taxon>
        <taxon>Suttonella</taxon>
    </lineage>
</organism>
<reference evidence="1 2" key="1">
    <citation type="submission" date="2018-06" db="EMBL/GenBank/DDBJ databases">
        <authorList>
            <consortium name="Pathogen Informatics"/>
            <person name="Doyle S."/>
        </authorList>
    </citation>
    <scope>NUCLEOTIDE SEQUENCE [LARGE SCALE GENOMIC DNA]</scope>
    <source>
        <strain evidence="1 2">NCTC10717</strain>
    </source>
</reference>
<gene>
    <name evidence="1" type="ORF">NCTC10717_00548</name>
</gene>
<evidence type="ECO:0000313" key="2">
    <source>
        <dbReference type="Proteomes" id="UP000254575"/>
    </source>
</evidence>
<keyword evidence="2" id="KW-1185">Reference proteome</keyword>
<sequence length="32" mass="3545">MHLKPKLKRVGNKVAHPTLAVYKTCLTESPIA</sequence>
<protein>
    <submittedName>
        <fullName evidence="1">Uncharacterized protein</fullName>
    </submittedName>
</protein>
<proteinExistence type="predicted"/>
<accession>A0A380MJ83</accession>